<dbReference type="EMBL" id="LAZR01040296">
    <property type="protein sequence ID" value="KKL14843.1"/>
    <property type="molecule type" value="Genomic_DNA"/>
</dbReference>
<proteinExistence type="predicted"/>
<name>A0A0F9DSF5_9ZZZZ</name>
<reference evidence="1" key="1">
    <citation type="journal article" date="2015" name="Nature">
        <title>Complex archaea that bridge the gap between prokaryotes and eukaryotes.</title>
        <authorList>
            <person name="Spang A."/>
            <person name="Saw J.H."/>
            <person name="Jorgensen S.L."/>
            <person name="Zaremba-Niedzwiedzka K."/>
            <person name="Martijn J."/>
            <person name="Lind A.E."/>
            <person name="van Eijk R."/>
            <person name="Schleper C."/>
            <person name="Guy L."/>
            <person name="Ettema T.J."/>
        </authorList>
    </citation>
    <scope>NUCLEOTIDE SEQUENCE</scope>
</reference>
<organism evidence="1">
    <name type="scientific">marine sediment metagenome</name>
    <dbReference type="NCBI Taxonomy" id="412755"/>
    <lineage>
        <taxon>unclassified sequences</taxon>
        <taxon>metagenomes</taxon>
        <taxon>ecological metagenomes</taxon>
    </lineage>
</organism>
<comment type="caution">
    <text evidence="1">The sequence shown here is derived from an EMBL/GenBank/DDBJ whole genome shotgun (WGS) entry which is preliminary data.</text>
</comment>
<protein>
    <submittedName>
        <fullName evidence="1">Uncharacterized protein</fullName>
    </submittedName>
</protein>
<sequence>MQSNKRYADPNYPGSGKLLCYICDRPTTEHPISRPCPFPRVENPRSPKKQVHWPAKEPHFVVVKD</sequence>
<accession>A0A0F9DSF5</accession>
<dbReference type="AlphaFoldDB" id="A0A0F9DSF5"/>
<gene>
    <name evidence="1" type="ORF">LCGC14_2511590</name>
</gene>
<evidence type="ECO:0000313" key="1">
    <source>
        <dbReference type="EMBL" id="KKL14843.1"/>
    </source>
</evidence>